<sequence>MQANKAVQLEFKKRWKDFQVTTFLARVKVLVYLATLDPDIVRRYAPVLPKLQLAYQRWLDGNRNPRALYEAGAFDGIIFSNEATILVEAISVVTANAEITDMVDSIGRNGDLFLSSAVDEQRITAEQASALRTHLSFALEAEKPVADCENGLATQTRAAKTQSFCFSPELLSRCAQIRDAATAYAVGIAGNLQAAIVAGGNAHGLLAADNKSLQPVPAAFVDAITARGAIATAHVRCASYDATAEDVFNGAGRVPNSAAAAVVAMVTATAMLLGLVV</sequence>
<dbReference type="OrthoDB" id="210586at2759"/>
<gene>
    <name evidence="1" type="ORF">JKP88DRAFT_247927</name>
</gene>
<dbReference type="EMBL" id="JAFCMP010000512">
    <property type="protein sequence ID" value="KAG5178812.1"/>
    <property type="molecule type" value="Genomic_DNA"/>
</dbReference>
<keyword evidence="2" id="KW-1185">Reference proteome</keyword>
<accession>A0A836CAY6</accession>
<organism evidence="1 2">
    <name type="scientific">Tribonema minus</name>
    <dbReference type="NCBI Taxonomy" id="303371"/>
    <lineage>
        <taxon>Eukaryota</taxon>
        <taxon>Sar</taxon>
        <taxon>Stramenopiles</taxon>
        <taxon>Ochrophyta</taxon>
        <taxon>PX clade</taxon>
        <taxon>Xanthophyceae</taxon>
        <taxon>Tribonematales</taxon>
        <taxon>Tribonemataceae</taxon>
        <taxon>Tribonema</taxon>
    </lineage>
</organism>
<name>A0A836CAY6_9STRA</name>
<proteinExistence type="predicted"/>
<evidence type="ECO:0000313" key="2">
    <source>
        <dbReference type="Proteomes" id="UP000664859"/>
    </source>
</evidence>
<protein>
    <submittedName>
        <fullName evidence="1">Uncharacterized protein</fullName>
    </submittedName>
</protein>
<evidence type="ECO:0000313" key="1">
    <source>
        <dbReference type="EMBL" id="KAG5178812.1"/>
    </source>
</evidence>
<comment type="caution">
    <text evidence="1">The sequence shown here is derived from an EMBL/GenBank/DDBJ whole genome shotgun (WGS) entry which is preliminary data.</text>
</comment>
<dbReference type="Proteomes" id="UP000664859">
    <property type="component" value="Unassembled WGS sequence"/>
</dbReference>
<reference evidence="1" key="1">
    <citation type="submission" date="2021-02" db="EMBL/GenBank/DDBJ databases">
        <title>First Annotated Genome of the Yellow-green Alga Tribonema minus.</title>
        <authorList>
            <person name="Mahan K.M."/>
        </authorList>
    </citation>
    <scope>NUCLEOTIDE SEQUENCE</scope>
    <source>
        <strain evidence="1">UTEX B ZZ1240</strain>
    </source>
</reference>
<dbReference type="AlphaFoldDB" id="A0A836CAY6"/>